<dbReference type="InterPro" id="IPR036890">
    <property type="entry name" value="HATPase_C_sf"/>
</dbReference>
<reference evidence="3 4" key="1">
    <citation type="submission" date="2019-02" db="EMBL/GenBank/DDBJ databases">
        <title>Deep-cultivation of Planctomycetes and their phenomic and genomic characterization uncovers novel biology.</title>
        <authorList>
            <person name="Wiegand S."/>
            <person name="Jogler M."/>
            <person name="Boedeker C."/>
            <person name="Pinto D."/>
            <person name="Vollmers J."/>
            <person name="Rivas-Marin E."/>
            <person name="Kohn T."/>
            <person name="Peeters S.H."/>
            <person name="Heuer A."/>
            <person name="Rast P."/>
            <person name="Oberbeckmann S."/>
            <person name="Bunk B."/>
            <person name="Jeske O."/>
            <person name="Meyerdierks A."/>
            <person name="Storesund J.E."/>
            <person name="Kallscheuer N."/>
            <person name="Luecker S."/>
            <person name="Lage O.M."/>
            <person name="Pohl T."/>
            <person name="Merkel B.J."/>
            <person name="Hornburger P."/>
            <person name="Mueller R.-W."/>
            <person name="Bruemmer F."/>
            <person name="Labrenz M."/>
            <person name="Spormann A.M."/>
            <person name="Op den Camp H."/>
            <person name="Overmann J."/>
            <person name="Amann R."/>
            <person name="Jetten M.S.M."/>
            <person name="Mascher T."/>
            <person name="Medema M.H."/>
            <person name="Devos D.P."/>
            <person name="Kaster A.-K."/>
            <person name="Ovreas L."/>
            <person name="Rohde M."/>
            <person name="Galperin M.Y."/>
            <person name="Jogler C."/>
        </authorList>
    </citation>
    <scope>NUCLEOTIDE SEQUENCE [LARGE SCALE GENOMIC DNA]</scope>
    <source>
        <strain evidence="3 4">Pla133</strain>
    </source>
</reference>
<name>A0A518BEV7_9BACT</name>
<gene>
    <name evidence="3" type="ORF">Pla133_05790</name>
</gene>
<proteinExistence type="predicted"/>
<evidence type="ECO:0000313" key="3">
    <source>
        <dbReference type="EMBL" id="QDU65514.1"/>
    </source>
</evidence>
<dbReference type="EMBL" id="CP036287">
    <property type="protein sequence ID" value="QDU65514.1"/>
    <property type="molecule type" value="Genomic_DNA"/>
</dbReference>
<keyword evidence="4" id="KW-1185">Reference proteome</keyword>
<evidence type="ECO:0000313" key="4">
    <source>
        <dbReference type="Proteomes" id="UP000316921"/>
    </source>
</evidence>
<dbReference type="Gene3D" id="3.40.50.2300">
    <property type="match status" value="1"/>
</dbReference>
<evidence type="ECO:0000256" key="1">
    <source>
        <dbReference type="PROSITE-ProRule" id="PRU00169"/>
    </source>
</evidence>
<evidence type="ECO:0000259" key="2">
    <source>
        <dbReference type="PROSITE" id="PS50110"/>
    </source>
</evidence>
<feature type="domain" description="Response regulatory" evidence="2">
    <location>
        <begin position="9"/>
        <end position="164"/>
    </location>
</feature>
<feature type="modified residue" description="4-aspartylphosphate" evidence="1">
    <location>
        <position position="95"/>
    </location>
</feature>
<dbReference type="InterPro" id="IPR001789">
    <property type="entry name" value="Sig_transdc_resp-reg_receiver"/>
</dbReference>
<dbReference type="PROSITE" id="PS50110">
    <property type="entry name" value="RESPONSE_REGULATORY"/>
    <property type="match status" value="1"/>
</dbReference>
<dbReference type="Proteomes" id="UP000316921">
    <property type="component" value="Chromosome"/>
</dbReference>
<organism evidence="3 4">
    <name type="scientific">Engelhardtia mirabilis</name>
    <dbReference type="NCBI Taxonomy" id="2528011"/>
    <lineage>
        <taxon>Bacteria</taxon>
        <taxon>Pseudomonadati</taxon>
        <taxon>Planctomycetota</taxon>
        <taxon>Planctomycetia</taxon>
        <taxon>Planctomycetia incertae sedis</taxon>
        <taxon>Engelhardtia</taxon>
    </lineage>
</organism>
<dbReference type="SUPFAM" id="SSF52172">
    <property type="entry name" value="CheY-like"/>
    <property type="match status" value="1"/>
</dbReference>
<keyword evidence="1" id="KW-0597">Phosphoprotein</keyword>
<dbReference type="GO" id="GO:0000160">
    <property type="term" value="P:phosphorelay signal transduction system"/>
    <property type="evidence" value="ECO:0007669"/>
    <property type="project" value="InterPro"/>
</dbReference>
<dbReference type="RefSeq" id="WP_419192064.1">
    <property type="nucleotide sequence ID" value="NZ_CP036287.1"/>
</dbReference>
<sequence length="440" mass="48059">MSNSNENRRILVVDDNQAIHDDFTKILMPCREAAAASAELDDLAASILGDQESASIAPRLQPTYELSHALQGKDALAQVQAAGDEGKPFAMVFMDVRMPPGWDGVDTLKRLWEVDPELQGVVCTAYADYSYDEIVDRLGSSDRFLILKKPFDSIEVQQLASTLTNKWQLRRDIRDHLDQIEAYAKSLETVNLALDADKRVAESFAQSQSEFVLGAGRAFGVPADALMRTLESLTKDGGGFDEAFILARNISQGLHHLADLAALETGHRRARLEDCDLSGLLLGIAEGARAHCLERQIPLRLTQASPIPIHAKLDGDLLTRALQCILSWSIERADARGVAATLSMTSPSFGAPELCIEVELHGSPLNEEQRELLFMPFRNDEVHPDRVLALPLAQLAAKELSASLELDGRLDGTTRVVLRVDPGPGSGELRGDLWPSKAAA</sequence>
<dbReference type="KEGG" id="pbap:Pla133_05790"/>
<dbReference type="AlphaFoldDB" id="A0A518BEV7"/>
<dbReference type="Gene3D" id="3.30.565.10">
    <property type="entry name" value="Histidine kinase-like ATPase, C-terminal domain"/>
    <property type="match status" value="1"/>
</dbReference>
<dbReference type="InterPro" id="IPR011006">
    <property type="entry name" value="CheY-like_superfamily"/>
</dbReference>
<protein>
    <submittedName>
        <fullName evidence="3">Response regulator receiver domain protein</fullName>
    </submittedName>
</protein>
<accession>A0A518BEV7</accession>
<dbReference type="SUPFAM" id="SSF55874">
    <property type="entry name" value="ATPase domain of HSP90 chaperone/DNA topoisomerase II/histidine kinase"/>
    <property type="match status" value="1"/>
</dbReference>